<sequence>MSRKKQPEAAKIVENIEPGTLDELMGDRFDIYAKDVIQDRAIPDARDGLKPVQRRIVYVMWKTGNTIEKQTKKCAHTVGEVMGKYHPHGDSSIYSALVRLSQPWIMRVPLVDFQGNNGSIDGDPPAAYRYTEARLSAISNELIRDINKNGVDMGLTFDDTEFEPNVLPAHFPNLLVNGASGIAVGLATEIPPHNLKEVIDAVIYRINRPSCPIESLMRFVQGPDFPTGGIIYKTQGLYDIYLNGRGTVTMCSRTHYEVSPDGLDQIIVTEIPYGVFKSAIIASIDKIRRDKEIDGIDEVRDETDKTGLRIAIDIKKGFKKEAILAYLLSKTKLRTTYSANMIAIVNGRPQTLNLLSYCDTYIAHQKDVYTRRINFDLAKNKARLSIVEGLIKAASIIEEVIKVIRLSKDKADSKANLESRFGFLPDQSEAIVMMPLYKLSHTDIEVLMAERDALKEDIAEAESILSSEEKLSSIIASDLREIAKTYSDKRRTEVKPEEEMNSAAIDKSDLVAKDDVMVALTRDGYLKRSSIASYKGSGGHTGAYPGMKNGDTLLLAKQCISTDHLLMFTDKGQFIDLPVHMIKQTKWLDEGIHINFTATLDPKEKIVSAFVVATFRSDLYIVLATKLGSIKRVRLDNFASLRLGKPARAMKLLSGDEVVDATLTSGDSTLCLFSKGGLACAYSEKEVAPFGTSAGGIKSASFHGEEVVDVESLNPGESCKFALITDMGATRILSSSNINLGKRLSRSTVIFKSFKSQVNSLIGVIKLQKEATAPFTVKCTLSSGDYLDIEFPDLYLTPMDKIAKSELKLPKGVTVSRANTLDGILIDSSTQSFDKAEEAEESAPAEEPAKEGEGEPNMVTNDDSGFDEKYEQISIFSDFNFDD</sequence>
<feature type="active site" description="O-(5'-phospho-DNA)-tyrosine intermediate" evidence="8">
    <location>
        <position position="130"/>
    </location>
</feature>
<keyword evidence="9" id="KW-0175">Coiled coil</keyword>
<evidence type="ECO:0000256" key="1">
    <source>
        <dbReference type="ARBA" id="ARBA00000185"/>
    </source>
</evidence>
<dbReference type="SUPFAM" id="SSF101904">
    <property type="entry name" value="GyrA/ParC C-terminal domain-like"/>
    <property type="match status" value="1"/>
</dbReference>
<gene>
    <name evidence="12" type="primary">parC</name>
    <name evidence="12" type="ORF">IAC61_03190</name>
</gene>
<dbReference type="GO" id="GO:0003677">
    <property type="term" value="F:DNA binding"/>
    <property type="evidence" value="ECO:0007669"/>
    <property type="project" value="UniProtKB-UniRule"/>
</dbReference>
<dbReference type="Pfam" id="PF00521">
    <property type="entry name" value="DNA_topoisoIV"/>
    <property type="match status" value="1"/>
</dbReference>
<dbReference type="Gene3D" id="2.120.10.90">
    <property type="entry name" value="DNA gyrase/topoisomerase IV, subunit A, C-terminal"/>
    <property type="match status" value="1"/>
</dbReference>
<dbReference type="SUPFAM" id="SSF56719">
    <property type="entry name" value="Type II DNA topoisomerase"/>
    <property type="match status" value="1"/>
</dbReference>
<dbReference type="InterPro" id="IPR005741">
    <property type="entry name" value="TopoIV_A_Gpos"/>
</dbReference>
<feature type="domain" description="Topo IIA-type catalytic" evidence="11">
    <location>
        <begin position="42"/>
        <end position="510"/>
    </location>
</feature>
<evidence type="ECO:0000313" key="13">
    <source>
        <dbReference type="Proteomes" id="UP000823634"/>
    </source>
</evidence>
<dbReference type="InterPro" id="IPR013757">
    <property type="entry name" value="Topo_IIA_A_a_sf"/>
</dbReference>
<dbReference type="InterPro" id="IPR050220">
    <property type="entry name" value="Type_II_DNA_Topoisomerases"/>
</dbReference>
<dbReference type="InterPro" id="IPR002205">
    <property type="entry name" value="Topo_IIA_dom_A"/>
</dbReference>
<keyword evidence="6" id="KW-0472">Membrane</keyword>
<evidence type="ECO:0000256" key="2">
    <source>
        <dbReference type="ARBA" id="ARBA00012895"/>
    </source>
</evidence>
<comment type="catalytic activity">
    <reaction evidence="1 8">
        <text>ATP-dependent breakage, passage and rejoining of double-stranded DNA.</text>
        <dbReference type="EC" id="5.6.2.2"/>
    </reaction>
</comment>
<dbReference type="GO" id="GO:0005737">
    <property type="term" value="C:cytoplasm"/>
    <property type="evidence" value="ECO:0007669"/>
    <property type="project" value="TreeGrafter"/>
</dbReference>
<dbReference type="EC" id="5.6.2.2" evidence="2"/>
<dbReference type="GO" id="GO:0005694">
    <property type="term" value="C:chromosome"/>
    <property type="evidence" value="ECO:0007669"/>
    <property type="project" value="InterPro"/>
</dbReference>
<organism evidence="12 13">
    <name type="scientific">Candidatus Alloenteromonas pullistercoris</name>
    <dbReference type="NCBI Taxonomy" id="2840785"/>
    <lineage>
        <taxon>Bacteria</taxon>
        <taxon>Bacillati</taxon>
        <taxon>Bacillota</taxon>
        <taxon>Bacillota incertae sedis</taxon>
        <taxon>Candidatus Alloenteromonas</taxon>
    </lineage>
</organism>
<dbReference type="PANTHER" id="PTHR43493:SF9">
    <property type="entry name" value="DNA TOPOISOMERASE 4 SUBUNIT A"/>
    <property type="match status" value="1"/>
</dbReference>
<dbReference type="CDD" id="cd00187">
    <property type="entry name" value="TOP4c"/>
    <property type="match status" value="1"/>
</dbReference>
<dbReference type="Gene3D" id="3.30.1360.40">
    <property type="match status" value="1"/>
</dbReference>
<feature type="region of interest" description="Disordered" evidence="10">
    <location>
        <begin position="832"/>
        <end position="869"/>
    </location>
</feature>
<dbReference type="InterPro" id="IPR035516">
    <property type="entry name" value="Gyrase/topoIV_suA_C"/>
</dbReference>
<evidence type="ECO:0000256" key="9">
    <source>
        <dbReference type="SAM" id="Coils"/>
    </source>
</evidence>
<dbReference type="Gene3D" id="1.10.268.10">
    <property type="entry name" value="Topoisomerase, domain 3"/>
    <property type="match status" value="1"/>
</dbReference>
<accession>A0A9D9GWA1</accession>
<dbReference type="PROSITE" id="PS52040">
    <property type="entry name" value="TOPO_IIA"/>
    <property type="match status" value="1"/>
</dbReference>
<feature type="coiled-coil region" evidence="9">
    <location>
        <begin position="444"/>
        <end position="471"/>
    </location>
</feature>
<dbReference type="GO" id="GO:0006265">
    <property type="term" value="P:DNA topological change"/>
    <property type="evidence" value="ECO:0007669"/>
    <property type="project" value="UniProtKB-UniRule"/>
</dbReference>
<dbReference type="NCBIfam" id="TIGR01061">
    <property type="entry name" value="parC_Gpos"/>
    <property type="match status" value="1"/>
</dbReference>
<evidence type="ECO:0000256" key="10">
    <source>
        <dbReference type="SAM" id="MobiDB-lite"/>
    </source>
</evidence>
<dbReference type="SMART" id="SM00434">
    <property type="entry name" value="TOP4c"/>
    <property type="match status" value="1"/>
</dbReference>
<dbReference type="InterPro" id="IPR006691">
    <property type="entry name" value="GyrA/parC_rep"/>
</dbReference>
<comment type="caution">
    <text evidence="12">The sequence shown here is derived from an EMBL/GenBank/DDBJ whole genome shotgun (WGS) entry which is preliminary data.</text>
</comment>
<keyword evidence="4 8" id="KW-0799">Topoisomerase</keyword>
<proteinExistence type="predicted"/>
<dbReference type="Pfam" id="PF03989">
    <property type="entry name" value="DNA_gyraseA_C"/>
    <property type="match status" value="2"/>
</dbReference>
<dbReference type="GO" id="GO:0005524">
    <property type="term" value="F:ATP binding"/>
    <property type="evidence" value="ECO:0007669"/>
    <property type="project" value="InterPro"/>
</dbReference>
<dbReference type="InterPro" id="IPR013758">
    <property type="entry name" value="Topo_IIA_A/C_ab"/>
</dbReference>
<evidence type="ECO:0000256" key="3">
    <source>
        <dbReference type="ARBA" id="ARBA00022475"/>
    </source>
</evidence>
<dbReference type="Proteomes" id="UP000823634">
    <property type="component" value="Unassembled WGS sequence"/>
</dbReference>
<dbReference type="InterPro" id="IPR013760">
    <property type="entry name" value="Topo_IIA-like_dom_sf"/>
</dbReference>
<evidence type="ECO:0000256" key="8">
    <source>
        <dbReference type="PROSITE-ProRule" id="PRU01384"/>
    </source>
</evidence>
<dbReference type="NCBIfam" id="NF004044">
    <property type="entry name" value="PRK05561.1"/>
    <property type="match status" value="1"/>
</dbReference>
<dbReference type="AlphaFoldDB" id="A0A9D9GWA1"/>
<dbReference type="PANTHER" id="PTHR43493">
    <property type="entry name" value="DNA GYRASE/TOPOISOMERASE SUBUNIT A"/>
    <property type="match status" value="1"/>
</dbReference>
<evidence type="ECO:0000256" key="4">
    <source>
        <dbReference type="ARBA" id="ARBA00023029"/>
    </source>
</evidence>
<dbReference type="GO" id="GO:0034335">
    <property type="term" value="F:DNA negative supercoiling activity"/>
    <property type="evidence" value="ECO:0007669"/>
    <property type="project" value="UniProtKB-ARBA"/>
</dbReference>
<keyword evidence="5 8" id="KW-0238">DNA-binding</keyword>
<evidence type="ECO:0000256" key="7">
    <source>
        <dbReference type="ARBA" id="ARBA00023235"/>
    </source>
</evidence>
<reference evidence="12" key="2">
    <citation type="journal article" date="2021" name="PeerJ">
        <title>Extensive microbial diversity within the chicken gut microbiome revealed by metagenomics and culture.</title>
        <authorList>
            <person name="Gilroy R."/>
            <person name="Ravi A."/>
            <person name="Getino M."/>
            <person name="Pursley I."/>
            <person name="Horton D.L."/>
            <person name="Alikhan N.F."/>
            <person name="Baker D."/>
            <person name="Gharbi K."/>
            <person name="Hall N."/>
            <person name="Watson M."/>
            <person name="Adriaenssens E.M."/>
            <person name="Foster-Nyarko E."/>
            <person name="Jarju S."/>
            <person name="Secka A."/>
            <person name="Antonio M."/>
            <person name="Oren A."/>
            <person name="Chaudhuri R.R."/>
            <person name="La Ragione R."/>
            <person name="Hildebrand F."/>
            <person name="Pallen M.J."/>
        </authorList>
    </citation>
    <scope>NUCLEOTIDE SEQUENCE</scope>
    <source>
        <strain evidence="12">17113</strain>
    </source>
</reference>
<dbReference type="EMBL" id="JADINA010000021">
    <property type="protein sequence ID" value="MBO8426308.1"/>
    <property type="molecule type" value="Genomic_DNA"/>
</dbReference>
<name>A0A9D9GWA1_9FIRM</name>
<evidence type="ECO:0000259" key="11">
    <source>
        <dbReference type="PROSITE" id="PS52040"/>
    </source>
</evidence>
<reference evidence="12" key="1">
    <citation type="submission" date="2020-10" db="EMBL/GenBank/DDBJ databases">
        <authorList>
            <person name="Gilroy R."/>
        </authorList>
    </citation>
    <scope>NUCLEOTIDE SEQUENCE</scope>
    <source>
        <strain evidence="12">17113</strain>
    </source>
</reference>
<keyword evidence="7 8" id="KW-0413">Isomerase</keyword>
<evidence type="ECO:0000256" key="5">
    <source>
        <dbReference type="ARBA" id="ARBA00023125"/>
    </source>
</evidence>
<dbReference type="GO" id="GO:0009330">
    <property type="term" value="C:DNA topoisomerase type II (double strand cut, ATP-hydrolyzing) complex"/>
    <property type="evidence" value="ECO:0007669"/>
    <property type="project" value="TreeGrafter"/>
</dbReference>
<dbReference type="Gene3D" id="3.90.199.10">
    <property type="entry name" value="Topoisomerase II, domain 5"/>
    <property type="match status" value="1"/>
</dbReference>
<keyword evidence="3" id="KW-1003">Cell membrane</keyword>
<evidence type="ECO:0000256" key="6">
    <source>
        <dbReference type="ARBA" id="ARBA00023136"/>
    </source>
</evidence>
<evidence type="ECO:0000313" key="12">
    <source>
        <dbReference type="EMBL" id="MBO8426308.1"/>
    </source>
</evidence>
<protein>
    <recommendedName>
        <fullName evidence="2">DNA topoisomerase (ATP-hydrolyzing)</fullName>
        <ecNumber evidence="2">5.6.2.2</ecNumber>
    </recommendedName>
</protein>